<accession>A0A366LEA6</accession>
<dbReference type="Proteomes" id="UP000252081">
    <property type="component" value="Unassembled WGS sequence"/>
</dbReference>
<dbReference type="Pfam" id="PF00106">
    <property type="entry name" value="adh_short"/>
    <property type="match status" value="1"/>
</dbReference>
<dbReference type="InterPro" id="IPR002347">
    <property type="entry name" value="SDR_fam"/>
</dbReference>
<evidence type="ECO:0000256" key="4">
    <source>
        <dbReference type="RuleBase" id="RU000363"/>
    </source>
</evidence>
<comment type="similarity">
    <text evidence="1 4">Belongs to the short-chain dehydrogenases/reductases (SDR) family.</text>
</comment>
<dbReference type="PANTHER" id="PTHR43490">
    <property type="entry name" value="(+)-NEOMENTHOL DEHYDROGENASE"/>
    <property type="match status" value="1"/>
</dbReference>
<reference evidence="5 6" key="1">
    <citation type="submission" date="2018-07" db="EMBL/GenBank/DDBJ databases">
        <title>A draft genome of a endophytic bacteria, a new species of Pedobacter.</title>
        <authorList>
            <person name="Zhang Z.D."/>
            <person name="Chen Z.J."/>
        </authorList>
    </citation>
    <scope>NUCLEOTIDE SEQUENCE [LARGE SCALE GENOMIC DNA]</scope>
    <source>
        <strain evidence="5 6">RS10</strain>
    </source>
</reference>
<evidence type="ECO:0000313" key="6">
    <source>
        <dbReference type="Proteomes" id="UP000252081"/>
    </source>
</evidence>
<dbReference type="GO" id="GO:0016491">
    <property type="term" value="F:oxidoreductase activity"/>
    <property type="evidence" value="ECO:0007669"/>
    <property type="project" value="UniProtKB-KW"/>
</dbReference>
<name>A0A366LEA6_9SPHI</name>
<dbReference type="AlphaFoldDB" id="A0A366LEA6"/>
<comment type="caution">
    <text evidence="5">The sequence shown here is derived from an EMBL/GenBank/DDBJ whole genome shotgun (WGS) entry which is preliminary data.</text>
</comment>
<evidence type="ECO:0000313" key="5">
    <source>
        <dbReference type="EMBL" id="RBQ11482.1"/>
    </source>
</evidence>
<dbReference type="OrthoDB" id="5786478at2"/>
<dbReference type="Gene3D" id="3.40.50.720">
    <property type="entry name" value="NAD(P)-binding Rossmann-like Domain"/>
    <property type="match status" value="1"/>
</dbReference>
<dbReference type="PRINTS" id="PR00080">
    <property type="entry name" value="SDRFAMILY"/>
</dbReference>
<dbReference type="InterPro" id="IPR036291">
    <property type="entry name" value="NAD(P)-bd_dom_sf"/>
</dbReference>
<dbReference type="PANTHER" id="PTHR43490:SF99">
    <property type="entry name" value="SHORT-CHAIN DEHYDROGENASE_REDUCTASE"/>
    <property type="match status" value="1"/>
</dbReference>
<proteinExistence type="inferred from homology"/>
<dbReference type="SUPFAM" id="SSF51735">
    <property type="entry name" value="NAD(P)-binding Rossmann-fold domains"/>
    <property type="match status" value="1"/>
</dbReference>
<gene>
    <name evidence="5" type="ORF">DRW42_03190</name>
</gene>
<organism evidence="5 6">
    <name type="scientific">Pedobacter miscanthi</name>
    <dbReference type="NCBI Taxonomy" id="2259170"/>
    <lineage>
        <taxon>Bacteria</taxon>
        <taxon>Pseudomonadati</taxon>
        <taxon>Bacteroidota</taxon>
        <taxon>Sphingobacteriia</taxon>
        <taxon>Sphingobacteriales</taxon>
        <taxon>Sphingobacteriaceae</taxon>
        <taxon>Pedobacter</taxon>
    </lineage>
</organism>
<evidence type="ECO:0000256" key="1">
    <source>
        <dbReference type="ARBA" id="ARBA00006484"/>
    </source>
</evidence>
<dbReference type="PRINTS" id="PR00081">
    <property type="entry name" value="GDHRDH"/>
</dbReference>
<evidence type="ECO:0000256" key="2">
    <source>
        <dbReference type="ARBA" id="ARBA00022857"/>
    </source>
</evidence>
<keyword evidence="6" id="KW-1185">Reference proteome</keyword>
<sequence>MKTVLISGGNRGIGLETAKKFSKHGYIVFLGVRSHENGLIASHELERLGFKNIIPLLLDITIEKSVKEACKFIGQHTFCLDVLINNAGIRGQQPQPPTSVDIDSIRSIFATNLFGTIVLTQAAMPLLKKSNAPRIVNVSSELASLTLHDNEHWKFYSFKDAGYGPSKTALNAYTVMLAYELRDTAFKINAVDPGYTATEFNGFKGTGDVSDAADLIFKYATLDQSGPTGQFHSKEGQLPW</sequence>
<dbReference type="RefSeq" id="WP_113947396.1">
    <property type="nucleotide sequence ID" value="NZ_QNQU01000002.1"/>
</dbReference>
<dbReference type="EMBL" id="QNQU01000002">
    <property type="protein sequence ID" value="RBQ11482.1"/>
    <property type="molecule type" value="Genomic_DNA"/>
</dbReference>
<evidence type="ECO:0000256" key="3">
    <source>
        <dbReference type="ARBA" id="ARBA00023002"/>
    </source>
</evidence>
<protein>
    <submittedName>
        <fullName evidence="5">Short-chain dehydrogenase</fullName>
    </submittedName>
</protein>
<keyword evidence="2" id="KW-0521">NADP</keyword>
<keyword evidence="3" id="KW-0560">Oxidoreductase</keyword>